<dbReference type="RefSeq" id="WP_308732416.1">
    <property type="nucleotide sequence ID" value="NZ_JAJEQN010000052.1"/>
</dbReference>
<name>A0AAE3JEP2_9FIRM</name>
<keyword evidence="2" id="KW-1185">Reference proteome</keyword>
<protein>
    <submittedName>
        <fullName evidence="1">Uncharacterized protein</fullName>
    </submittedName>
</protein>
<proteinExistence type="predicted"/>
<dbReference type="AlphaFoldDB" id="A0AAE3JEP2"/>
<comment type="caution">
    <text evidence="1">The sequence shown here is derived from an EMBL/GenBank/DDBJ whole genome shotgun (WGS) entry which is preliminary data.</text>
</comment>
<accession>A0AAE3JEP2</accession>
<dbReference type="SUPFAM" id="SSF55729">
    <property type="entry name" value="Acyl-CoA N-acyltransferases (Nat)"/>
    <property type="match status" value="1"/>
</dbReference>
<dbReference type="EMBL" id="JAJEQN010000052">
    <property type="protein sequence ID" value="MCC2222852.1"/>
    <property type="molecule type" value="Genomic_DNA"/>
</dbReference>
<reference evidence="1 2" key="1">
    <citation type="submission" date="2021-10" db="EMBL/GenBank/DDBJ databases">
        <title>Anaerobic single-cell dispensing facilitates the cultivation of human gut bacteria.</title>
        <authorList>
            <person name="Afrizal A."/>
        </authorList>
    </citation>
    <scope>NUCLEOTIDE SEQUENCE [LARGE SCALE GENOMIC DNA]</scope>
    <source>
        <strain evidence="1 2">CLA-AA-H224</strain>
    </source>
</reference>
<gene>
    <name evidence="1" type="ORF">LKD48_14695</name>
</gene>
<evidence type="ECO:0000313" key="1">
    <source>
        <dbReference type="EMBL" id="MCC2222852.1"/>
    </source>
</evidence>
<dbReference type="Gene3D" id="3.40.630.30">
    <property type="match status" value="1"/>
</dbReference>
<evidence type="ECO:0000313" key="2">
    <source>
        <dbReference type="Proteomes" id="UP001198200"/>
    </source>
</evidence>
<dbReference type="InterPro" id="IPR016181">
    <property type="entry name" value="Acyl_CoA_acyltransferase"/>
</dbReference>
<sequence length="83" mass="9753">MEAEKLEYNEHFHWGCFEWMHAHSYLDEEKLTSQGLAKAVIYEACARAKALGAKRAIVVSEQEFYFRIGFTLSSEVYDWTRNN</sequence>
<organism evidence="1 2">
    <name type="scientific">Anthropogastromicrobium aceti</name>
    <dbReference type="NCBI Taxonomy" id="2981768"/>
    <lineage>
        <taxon>Bacteria</taxon>
        <taxon>Bacillati</taxon>
        <taxon>Bacillota</taxon>
        <taxon>Clostridia</taxon>
        <taxon>Lachnospirales</taxon>
        <taxon>Lachnospiraceae</taxon>
        <taxon>Anthropogastromicrobium</taxon>
    </lineage>
</organism>
<dbReference type="Proteomes" id="UP001198200">
    <property type="component" value="Unassembled WGS sequence"/>
</dbReference>